<keyword evidence="2" id="KW-0472">Membrane</keyword>
<protein>
    <submittedName>
        <fullName evidence="4">Uncharacterized protein</fullName>
    </submittedName>
</protein>
<proteinExistence type="predicted"/>
<dbReference type="OrthoDB" id="20593at2759"/>
<feature type="region of interest" description="Disordered" evidence="1">
    <location>
        <begin position="246"/>
        <end position="283"/>
    </location>
</feature>
<feature type="compositionally biased region" description="Low complexity" evidence="1">
    <location>
        <begin position="123"/>
        <end position="152"/>
    </location>
</feature>
<dbReference type="eggNOG" id="ENOG502RC0E">
    <property type="taxonomic scope" value="Eukaryota"/>
</dbReference>
<feature type="compositionally biased region" description="Polar residues" evidence="1">
    <location>
        <begin position="987"/>
        <end position="997"/>
    </location>
</feature>
<evidence type="ECO:0000256" key="3">
    <source>
        <dbReference type="SAM" id="SignalP"/>
    </source>
</evidence>
<feature type="compositionally biased region" description="Polar residues" evidence="1">
    <location>
        <begin position="654"/>
        <end position="670"/>
    </location>
</feature>
<reference evidence="5" key="1">
    <citation type="journal article" date="2011" name="Genome Biol.">
        <title>Comparative genomics of the social amoebae Dictyostelium discoideum and Dictyostelium purpureum.</title>
        <authorList>
            <consortium name="US DOE Joint Genome Institute (JGI-PGF)"/>
            <person name="Sucgang R."/>
            <person name="Kuo A."/>
            <person name="Tian X."/>
            <person name="Salerno W."/>
            <person name="Parikh A."/>
            <person name="Feasley C.L."/>
            <person name="Dalin E."/>
            <person name="Tu H."/>
            <person name="Huang E."/>
            <person name="Barry K."/>
            <person name="Lindquist E."/>
            <person name="Shapiro H."/>
            <person name="Bruce D."/>
            <person name="Schmutz J."/>
            <person name="Salamov A."/>
            <person name="Fey P."/>
            <person name="Gaudet P."/>
            <person name="Anjard C."/>
            <person name="Babu M.M."/>
            <person name="Basu S."/>
            <person name="Bushmanova Y."/>
            <person name="van der Wel H."/>
            <person name="Katoh-Kurasawa M."/>
            <person name="Dinh C."/>
            <person name="Coutinho P.M."/>
            <person name="Saito T."/>
            <person name="Elias M."/>
            <person name="Schaap P."/>
            <person name="Kay R.R."/>
            <person name="Henrissat B."/>
            <person name="Eichinger L."/>
            <person name="Rivero F."/>
            <person name="Putnam N.H."/>
            <person name="West C.M."/>
            <person name="Loomis W.F."/>
            <person name="Chisholm R.L."/>
            <person name="Shaulsky G."/>
            <person name="Strassmann J.E."/>
            <person name="Queller D.C."/>
            <person name="Kuspa A."/>
            <person name="Grigoriev I.V."/>
        </authorList>
    </citation>
    <scope>NUCLEOTIDE SEQUENCE [LARGE SCALE GENOMIC DNA]</scope>
    <source>
        <strain evidence="5">QSDP1</strain>
    </source>
</reference>
<organism evidence="4 5">
    <name type="scientific">Dictyostelium purpureum</name>
    <name type="common">Slime mold</name>
    <dbReference type="NCBI Taxonomy" id="5786"/>
    <lineage>
        <taxon>Eukaryota</taxon>
        <taxon>Amoebozoa</taxon>
        <taxon>Evosea</taxon>
        <taxon>Eumycetozoa</taxon>
        <taxon>Dictyostelia</taxon>
        <taxon>Dictyosteliales</taxon>
        <taxon>Dictyosteliaceae</taxon>
        <taxon>Dictyostelium</taxon>
    </lineage>
</organism>
<evidence type="ECO:0000313" key="5">
    <source>
        <dbReference type="Proteomes" id="UP000001064"/>
    </source>
</evidence>
<accession>F0ZYY7</accession>
<dbReference type="KEGG" id="dpp:DICPUDRAFT_99406"/>
<dbReference type="AlphaFoldDB" id="F0ZYY7"/>
<name>F0ZYY7_DICPU</name>
<feature type="compositionally biased region" description="Polar residues" evidence="1">
    <location>
        <begin position="255"/>
        <end position="270"/>
    </location>
</feature>
<evidence type="ECO:0000313" key="4">
    <source>
        <dbReference type="EMBL" id="EGC30839.1"/>
    </source>
</evidence>
<feature type="region of interest" description="Disordered" evidence="1">
    <location>
        <begin position="865"/>
        <end position="908"/>
    </location>
</feature>
<feature type="compositionally biased region" description="Low complexity" evidence="1">
    <location>
        <begin position="671"/>
        <end position="699"/>
    </location>
</feature>
<keyword evidence="5" id="KW-1185">Reference proteome</keyword>
<feature type="region of interest" description="Disordered" evidence="1">
    <location>
        <begin position="654"/>
        <end position="723"/>
    </location>
</feature>
<dbReference type="FunCoup" id="F0ZYY7">
    <property type="interactions" value="743"/>
</dbReference>
<feature type="compositionally biased region" description="Low complexity" evidence="1">
    <location>
        <begin position="968"/>
        <end position="986"/>
    </location>
</feature>
<feature type="compositionally biased region" description="Low complexity" evidence="1">
    <location>
        <begin position="192"/>
        <end position="206"/>
    </location>
</feature>
<dbReference type="OMA" id="QRYFSPI"/>
<keyword evidence="2" id="KW-1133">Transmembrane helix</keyword>
<feature type="chain" id="PRO_5003262082" evidence="3">
    <location>
        <begin position="21"/>
        <end position="1097"/>
    </location>
</feature>
<dbReference type="VEuPathDB" id="AmoebaDB:DICPUDRAFT_99406"/>
<feature type="region of interest" description="Disordered" evidence="1">
    <location>
        <begin position="942"/>
        <end position="997"/>
    </location>
</feature>
<feature type="compositionally biased region" description="Polar residues" evidence="1">
    <location>
        <begin position="700"/>
        <end position="717"/>
    </location>
</feature>
<gene>
    <name evidence="4" type="ORF">DICPUDRAFT_99406</name>
</gene>
<feature type="region of interest" description="Disordered" evidence="1">
    <location>
        <begin position="84"/>
        <end position="104"/>
    </location>
</feature>
<feature type="region of interest" description="Disordered" evidence="1">
    <location>
        <begin position="119"/>
        <end position="212"/>
    </location>
</feature>
<dbReference type="RefSeq" id="XP_003292628.1">
    <property type="nucleotide sequence ID" value="XM_003292580.1"/>
</dbReference>
<dbReference type="GeneID" id="10508586"/>
<feature type="transmembrane region" description="Helical" evidence="2">
    <location>
        <begin position="36"/>
        <end position="61"/>
    </location>
</feature>
<dbReference type="InParanoid" id="F0ZYY7"/>
<keyword evidence="2" id="KW-0812">Transmembrane</keyword>
<keyword evidence="3" id="KW-0732">Signal</keyword>
<dbReference type="Proteomes" id="UP000001064">
    <property type="component" value="Unassembled WGS sequence"/>
</dbReference>
<evidence type="ECO:0000256" key="2">
    <source>
        <dbReference type="SAM" id="Phobius"/>
    </source>
</evidence>
<feature type="compositionally biased region" description="Low complexity" evidence="1">
    <location>
        <begin position="865"/>
        <end position="902"/>
    </location>
</feature>
<sequence length="1097" mass="122464">MKLIILILLLFFIFINNAKGESFKDFLARGNVHSGFNVVAGMTIGSFVIGTFLFIIVKVVLDHCESEDKEKRQVKNAQKRINKKNEMINKQNSLRSSSHDTYSSTKMLREVIERNPSLDKIFTSSTPNSSSPPSSPNRRSGDFSSSVNNNSSGTTIVNKSGGDDNGSPVSISPHNQRKESQSGVILTTAGANESSNGGSIGHNSSSPITSSTLKDNATINIHHHHHHHHHHSEEQQSYYIQKECEPQPIDPNVDSIASLSPPSLVSSTFGRSSNSSNRHRSSDVSPILQHDFFNQQKRSLANNSEVANALEKQMFEIIDSIEILMNSPPPTQNQHQNQSPPIIEYPVSSSPNRESITLNHNLNASTSSFRPKSTTLSLLGYLSSNTLPKDPWNLIVQRLLELCSSLLFLNNNNNTNSNISGMSNNSTINIQNIFTSLSQLELAISNFSDKEKEKKRISNVINDQRYFSPITFELYHKIIPMHEYLRNRNYSNAKERENIGIANIFDIVMPTLFRSFNKYFDEDLENKKKSFNRAKFNISDFTSISLLTTYQTKKITHKTSMFNLIEFVRALSPISYKCNSFSTLYNVVDQYHGMADDIDKILFQCDEFKKEIIEQTIPPQSLQHSKSIRSSFGVPNVDQEILDMVKLELFQMKESPNSQSPTIQPVKNSTSSNKPNEPFNNSNNNSNSNSNNLNGASSPKLSSPRITSLPITSSPKQSPRDLNNKLDDDLKFLDFLGSNNNAINKSVNNRFETIDLYLNPSIKSGSVISLEKQKNVISSSYKSLESSLNIFSSSEKFSNKFKTDSIPVIKLLLLTLSGLQDYFETGISIEQMPSVEFLEWLTNYTKITTSLNNLIIKNSNNLNNNGNNLSSSQQQLQSPPLSSSQQLNNQQPQPQPSSQQPPQQKPTNINLTNLAQRSKIRALSSPFGSPILSPVDSNGVGSIGNINNSSHSPRGASSLNPSQSPRNYSGSSPRQSPRYSPRQSPRFLNNNSTNPDEEMNLNNNDCIILRSIKEFKLPTIVERCQAIVEASQESVMITTLASFALCYKELKEISNSLNNSNNDEKLESFNEPIGVFLSSIRTTIFCISSIISPVYLL</sequence>
<feature type="compositionally biased region" description="Polar residues" evidence="1">
    <location>
        <begin position="951"/>
        <end position="967"/>
    </location>
</feature>
<evidence type="ECO:0000256" key="1">
    <source>
        <dbReference type="SAM" id="MobiDB-lite"/>
    </source>
</evidence>
<feature type="compositionally biased region" description="Polar residues" evidence="1">
    <location>
        <begin position="88"/>
        <end position="104"/>
    </location>
</feature>
<feature type="signal peptide" evidence="3">
    <location>
        <begin position="1"/>
        <end position="20"/>
    </location>
</feature>
<dbReference type="EMBL" id="GL871296">
    <property type="protein sequence ID" value="EGC30839.1"/>
    <property type="molecule type" value="Genomic_DNA"/>
</dbReference>
<feature type="compositionally biased region" description="Polar residues" evidence="1">
    <location>
        <begin position="181"/>
        <end position="191"/>
    </location>
</feature>